<dbReference type="SUPFAM" id="SSF51735">
    <property type="entry name" value="NAD(P)-binding Rossmann-fold domains"/>
    <property type="match status" value="1"/>
</dbReference>
<keyword evidence="2" id="KW-0597">Phosphoprotein</keyword>
<name>A0A161UVM9_NODSP</name>
<dbReference type="InterPro" id="IPR044894">
    <property type="entry name" value="TubC_N_sf"/>
</dbReference>
<dbReference type="InterPro" id="IPR041141">
    <property type="entry name" value="CmlA_N"/>
</dbReference>
<dbReference type="OrthoDB" id="9807212at2"/>
<protein>
    <submittedName>
        <fullName evidence="6">Oxidoreductase</fullName>
    </submittedName>
</protein>
<evidence type="ECO:0000259" key="3">
    <source>
        <dbReference type="Pfam" id="PF07993"/>
    </source>
</evidence>
<evidence type="ECO:0000256" key="1">
    <source>
        <dbReference type="ARBA" id="ARBA00022450"/>
    </source>
</evidence>
<dbReference type="SUPFAM" id="SSF56281">
    <property type="entry name" value="Metallo-hydrolase/oxidoreductase"/>
    <property type="match status" value="1"/>
</dbReference>
<feature type="domain" description="Thioester reductase (TE)" evidence="3">
    <location>
        <begin position="651"/>
        <end position="887"/>
    </location>
</feature>
<dbReference type="InterPro" id="IPR036291">
    <property type="entry name" value="NAD(P)-bd_dom_sf"/>
</dbReference>
<dbReference type="InterPro" id="IPR013120">
    <property type="entry name" value="FAR_NAD-bd"/>
</dbReference>
<dbReference type="AlphaFoldDB" id="A0A161UVM9"/>
<dbReference type="Pfam" id="PF13483">
    <property type="entry name" value="Lactamase_B_3"/>
    <property type="match status" value="1"/>
</dbReference>
<reference evidence="6 7" key="1">
    <citation type="submission" date="2016-04" db="EMBL/GenBank/DDBJ databases">
        <title>Draft Genome Assembly of the Bloom-forming Cyanobacterium Nodularia spumigena Strain CENA596 in Shrimp Production Ponds.</title>
        <authorList>
            <person name="Popin R.V."/>
            <person name="Rigonato J."/>
            <person name="Abreu V.A."/>
            <person name="Andreote A.P."/>
            <person name="Silveira S.B."/>
            <person name="Odebrecht C."/>
            <person name="Fiore M.F."/>
        </authorList>
    </citation>
    <scope>NUCLEOTIDE SEQUENCE [LARGE SCALE GENOMIC DNA]</scope>
    <source>
        <strain evidence="6 7">CENA596</strain>
    </source>
</reference>
<dbReference type="Pfam" id="PF18456">
    <property type="entry name" value="CmlA_N"/>
    <property type="match status" value="1"/>
</dbReference>
<dbReference type="Pfam" id="PF18563">
    <property type="entry name" value="TubC_N"/>
    <property type="match status" value="1"/>
</dbReference>
<dbReference type="RefSeq" id="WP_063872543.1">
    <property type="nucleotide sequence ID" value="NZ_CAWMRI010000113.1"/>
</dbReference>
<feature type="domain" description="TubC N-terminal docking" evidence="5">
    <location>
        <begin position="559"/>
        <end position="613"/>
    </location>
</feature>
<dbReference type="InterPro" id="IPR036866">
    <property type="entry name" value="RibonucZ/Hydroxyglut_hydro"/>
</dbReference>
<evidence type="ECO:0000259" key="5">
    <source>
        <dbReference type="Pfam" id="PF18563"/>
    </source>
</evidence>
<evidence type="ECO:0000259" key="4">
    <source>
        <dbReference type="Pfam" id="PF18456"/>
    </source>
</evidence>
<dbReference type="EMBL" id="LWAJ01000113">
    <property type="protein sequence ID" value="KZL50073.1"/>
    <property type="molecule type" value="Genomic_DNA"/>
</dbReference>
<feature type="domain" description="Diiron non-heme beta-hydroxylase N-terminal" evidence="4">
    <location>
        <begin position="7"/>
        <end position="238"/>
    </location>
</feature>
<proteinExistence type="predicted"/>
<dbReference type="Proteomes" id="UP000076555">
    <property type="component" value="Unassembled WGS sequence"/>
</dbReference>
<dbReference type="PANTHER" id="PTHR44845">
    <property type="entry name" value="CARRIER DOMAIN-CONTAINING PROTEIN"/>
    <property type="match status" value="1"/>
</dbReference>
<dbReference type="Gene3D" id="1.10.10.1830">
    <property type="entry name" value="Non-ribosomal peptide synthase, adenylation domain"/>
    <property type="match status" value="1"/>
</dbReference>
<dbReference type="Gene3D" id="3.60.15.10">
    <property type="entry name" value="Ribonuclease Z/Hydroxyacylglutathione hydrolase-like"/>
    <property type="match status" value="1"/>
</dbReference>
<dbReference type="Pfam" id="PF07993">
    <property type="entry name" value="NAD_binding_4"/>
    <property type="match status" value="1"/>
</dbReference>
<gene>
    <name evidence="6" type="ORF">A2T98_09340</name>
</gene>
<sequence>MMNQLIYLKPNVIVEPLFNQWYAWSYLISPATAAMYIAHSHLPIMQSFVAAPQVHQNALKNPAMIGGPFINYDSSRVEDIQILLETTQKQQAHLLELAQAIQDLEKILAEHTHGYSLEPLYEKIPQALRGYVELVQDSNNYPSIRFIEGLLYRSPYYNPANQSVNLYLGDGDKRAFVLSTPRLPDEQSIHLKMAFGDRALDQLFQMRHTPQPYEDIRDTLKIKPQQETLFADFFTTTPPKQEPDYRGEAVRVRYFGHACVLIQTESISILCDPIISYPDDSGDNRYTYQHLPPVIDYVLLTHNHQDHIMLETLLQLRHKIKTVVVPKSNKGSLIDPSLKLMLQQIGFKNVREIDELEVIQITDGYMTGLPFLGEHGDLNIAAKAAYLINLKGRSILCAADSNNIDPQLYSHLQQIFGDIDVLFIGMECEGAPYTWAYGALLTNQVPRKIAQTRRLDGSDSSRAIALVQQLHPQQVYIYAMGQEPWLTFITSIIYTAESKAIIESNQLIAYCHSQEILSKRLFGCEEIFLIPNPKTSSIIGNIKTHTLLQREIWGEVSSIQSFLFELQRLDIRIWLEDTDSIPKLRCNAPKGVLKPSLKAQLQERKSEIIEFLQNSGKTKVEIDWEQETTLDSTIIPPSSSSLSPAASSLLLTGATGFIGAFLLQELLNKTTASIYCLIRAENIETAKQRIVKTLQNYQIWHNSYLERIIPIVGDLAKPKLGLSALEFANLANQIDVIYHNGAKVNHTEPYNRLKTANVLGTQEIFRLASQSKLKPVHLISSTSIFADNNNSNLQVTEDDNLDKYGIPIGGYAQSKWAAEKLAITAINRGIPVKIYRLGAVSGDSKTGAFNQDDFLYKLLLGYVQLGSIPDTAMPLEILPVDYVCSAIIELSKIASNHQIFHIIQPKPVSSEIIFEQLKKIGFKIEKISYQQWRNKILEIAQKSPEHILYPLISLLPRQRTTNESQPTNKLKIDNRKTQNILNQLITPPSINENLIQTYLSHLIQQNLIKKPPSNLRVPLR</sequence>
<dbReference type="Gene3D" id="3.40.50.720">
    <property type="entry name" value="NAD(P)-binding Rossmann-like Domain"/>
    <property type="match status" value="1"/>
</dbReference>
<comment type="caution">
    <text evidence="6">The sequence shown here is derived from an EMBL/GenBank/DDBJ whole genome shotgun (WGS) entry which is preliminary data.</text>
</comment>
<evidence type="ECO:0000313" key="7">
    <source>
        <dbReference type="Proteomes" id="UP000076555"/>
    </source>
</evidence>
<evidence type="ECO:0000256" key="2">
    <source>
        <dbReference type="ARBA" id="ARBA00022553"/>
    </source>
</evidence>
<dbReference type="PANTHER" id="PTHR44845:SF6">
    <property type="entry name" value="BETA-ALANINE-ACTIVATING ENZYME"/>
    <property type="match status" value="1"/>
</dbReference>
<dbReference type="CDD" id="cd05235">
    <property type="entry name" value="SDR_e1"/>
    <property type="match status" value="1"/>
</dbReference>
<dbReference type="NCBIfam" id="TIGR01746">
    <property type="entry name" value="Thioester-redct"/>
    <property type="match status" value="1"/>
</dbReference>
<keyword evidence="1" id="KW-0596">Phosphopantetheine</keyword>
<accession>A0A161UVM9</accession>
<dbReference type="InterPro" id="IPR010080">
    <property type="entry name" value="Thioester_reductase-like_dom"/>
</dbReference>
<organism evidence="6 7">
    <name type="scientific">Nodularia spumigena CENA596</name>
    <dbReference type="NCBI Taxonomy" id="1819295"/>
    <lineage>
        <taxon>Bacteria</taxon>
        <taxon>Bacillati</taxon>
        <taxon>Cyanobacteriota</taxon>
        <taxon>Cyanophyceae</taxon>
        <taxon>Nostocales</taxon>
        <taxon>Nodulariaceae</taxon>
        <taxon>Nodularia</taxon>
    </lineage>
</organism>
<evidence type="ECO:0000313" key="6">
    <source>
        <dbReference type="EMBL" id="KZL50073.1"/>
    </source>
</evidence>
<dbReference type="InterPro" id="IPR041464">
    <property type="entry name" value="TubC_N"/>
</dbReference>